<dbReference type="Proteomes" id="UP000886890">
    <property type="component" value="Unassembled WGS sequence"/>
</dbReference>
<evidence type="ECO:0000313" key="2">
    <source>
        <dbReference type="Proteomes" id="UP000886890"/>
    </source>
</evidence>
<name>A0A9D1XD63_9FIRM</name>
<accession>A0A9D1XD63</accession>
<gene>
    <name evidence="1" type="ORF">H9734_07275</name>
</gene>
<evidence type="ECO:0000313" key="1">
    <source>
        <dbReference type="EMBL" id="HIX77378.1"/>
    </source>
</evidence>
<organism evidence="1 2">
    <name type="scientific">Candidatus Fusicatenibacter merdavium</name>
    <dbReference type="NCBI Taxonomy" id="2838600"/>
    <lineage>
        <taxon>Bacteria</taxon>
        <taxon>Bacillati</taxon>
        <taxon>Bacillota</taxon>
        <taxon>Clostridia</taxon>
        <taxon>Lachnospirales</taxon>
        <taxon>Lachnospiraceae</taxon>
        <taxon>Fusicatenibacter</taxon>
    </lineage>
</organism>
<comment type="caution">
    <text evidence="1">The sequence shown here is derived from an EMBL/GenBank/DDBJ whole genome shotgun (WGS) entry which is preliminary data.</text>
</comment>
<dbReference type="EMBL" id="DXEK01000123">
    <property type="protein sequence ID" value="HIX77378.1"/>
    <property type="molecule type" value="Genomic_DNA"/>
</dbReference>
<reference evidence="1" key="1">
    <citation type="journal article" date="2021" name="PeerJ">
        <title>Extensive microbial diversity within the chicken gut microbiome revealed by metagenomics and culture.</title>
        <authorList>
            <person name="Gilroy R."/>
            <person name="Ravi A."/>
            <person name="Getino M."/>
            <person name="Pursley I."/>
            <person name="Horton D.L."/>
            <person name="Alikhan N.F."/>
            <person name="Baker D."/>
            <person name="Gharbi K."/>
            <person name="Hall N."/>
            <person name="Watson M."/>
            <person name="Adriaenssens E.M."/>
            <person name="Foster-Nyarko E."/>
            <person name="Jarju S."/>
            <person name="Secka A."/>
            <person name="Antonio M."/>
            <person name="Oren A."/>
            <person name="Chaudhuri R.R."/>
            <person name="La Ragione R."/>
            <person name="Hildebrand F."/>
            <person name="Pallen M.J."/>
        </authorList>
    </citation>
    <scope>NUCLEOTIDE SEQUENCE</scope>
    <source>
        <strain evidence="1">CHK183-1962</strain>
    </source>
</reference>
<dbReference type="AlphaFoldDB" id="A0A9D1XD63"/>
<protein>
    <submittedName>
        <fullName evidence="1">Uncharacterized protein</fullName>
    </submittedName>
</protein>
<reference evidence="1" key="2">
    <citation type="submission" date="2021-04" db="EMBL/GenBank/DDBJ databases">
        <authorList>
            <person name="Gilroy R."/>
        </authorList>
    </citation>
    <scope>NUCLEOTIDE SEQUENCE</scope>
    <source>
        <strain evidence="1">CHK183-1962</strain>
    </source>
</reference>
<proteinExistence type="predicted"/>
<sequence>MTEQKSPYRIFLRKAGDYKCCLQLPESGARQHGPISGCFIPDLRKTGIPTIPSGSMYPPQKRQTLMPSAVNNVLYNIVAAYNKQMTEQAEKEKPA</sequence>